<gene>
    <name evidence="2" type="ORF">METZ01_LOCUS242504</name>
</gene>
<dbReference type="AlphaFoldDB" id="A0A382HQU9"/>
<reference evidence="2" key="1">
    <citation type="submission" date="2018-05" db="EMBL/GenBank/DDBJ databases">
        <authorList>
            <person name="Lanie J.A."/>
            <person name="Ng W.-L."/>
            <person name="Kazmierczak K.M."/>
            <person name="Andrzejewski T.M."/>
            <person name="Davidsen T.M."/>
            <person name="Wayne K.J."/>
            <person name="Tettelin H."/>
            <person name="Glass J.I."/>
            <person name="Rusch D."/>
            <person name="Podicherti R."/>
            <person name="Tsui H.-C.T."/>
            <person name="Winkler M.E."/>
        </authorList>
    </citation>
    <scope>NUCLEOTIDE SEQUENCE</scope>
</reference>
<dbReference type="InterPro" id="IPR050312">
    <property type="entry name" value="IolE/XylAMocC-like"/>
</dbReference>
<protein>
    <recommendedName>
        <fullName evidence="1">Xylose isomerase-like TIM barrel domain-containing protein</fullName>
    </recommendedName>
</protein>
<dbReference type="PANTHER" id="PTHR12110">
    <property type="entry name" value="HYDROXYPYRUVATE ISOMERASE"/>
    <property type="match status" value="1"/>
</dbReference>
<proteinExistence type="predicted"/>
<dbReference type="EMBL" id="UINC01062745">
    <property type="protein sequence ID" value="SVB89650.1"/>
    <property type="molecule type" value="Genomic_DNA"/>
</dbReference>
<evidence type="ECO:0000313" key="2">
    <source>
        <dbReference type="EMBL" id="SVB89650.1"/>
    </source>
</evidence>
<dbReference type="InterPro" id="IPR036237">
    <property type="entry name" value="Xyl_isomerase-like_sf"/>
</dbReference>
<dbReference type="PANTHER" id="PTHR12110:SF41">
    <property type="entry name" value="INOSOSE DEHYDRATASE"/>
    <property type="match status" value="1"/>
</dbReference>
<evidence type="ECO:0000259" key="1">
    <source>
        <dbReference type="Pfam" id="PF01261"/>
    </source>
</evidence>
<sequence length="275" mass="30820">MERMMVDVCFFADEVSKDFDQAVKLGVDAGANTVEIRGGLWGDSVTTFDDDGVKRMQDVLAKYNARVTCIGSPFGKCHIDSLEEYETHRRYFDRMIELAHAFETHIIRGFMFWKPDRKTDKSRPDLSKYIDQIVEKMSPIIPIAESAAVTLSIENEGSTLLGTCQEVKTAIDALGNSPALTVCWDVMNGLHSGENPYPNGYNHIKGLVTHFHIKPNTDKKMNPIGTTNIIYQDLLTSIIADGFSGSASIEHWGTPELMLQGIRELRQTIDQMQIN</sequence>
<dbReference type="InterPro" id="IPR013022">
    <property type="entry name" value="Xyl_isomerase-like_TIM-brl"/>
</dbReference>
<dbReference type="Gene3D" id="3.20.20.150">
    <property type="entry name" value="Divalent-metal-dependent TIM barrel enzymes"/>
    <property type="match status" value="1"/>
</dbReference>
<dbReference type="Pfam" id="PF01261">
    <property type="entry name" value="AP_endonuc_2"/>
    <property type="match status" value="1"/>
</dbReference>
<dbReference type="SUPFAM" id="SSF51658">
    <property type="entry name" value="Xylose isomerase-like"/>
    <property type="match status" value="1"/>
</dbReference>
<accession>A0A382HQU9</accession>
<organism evidence="2">
    <name type="scientific">marine metagenome</name>
    <dbReference type="NCBI Taxonomy" id="408172"/>
    <lineage>
        <taxon>unclassified sequences</taxon>
        <taxon>metagenomes</taxon>
        <taxon>ecological metagenomes</taxon>
    </lineage>
</organism>
<name>A0A382HQU9_9ZZZZ</name>
<feature type="domain" description="Xylose isomerase-like TIM barrel" evidence="1">
    <location>
        <begin position="27"/>
        <end position="267"/>
    </location>
</feature>